<evidence type="ECO:0000313" key="1">
    <source>
        <dbReference type="EMBL" id="EYC12719.1"/>
    </source>
</evidence>
<comment type="caution">
    <text evidence="1">The sequence shown here is derived from an EMBL/GenBank/DDBJ whole genome shotgun (WGS) entry which is preliminary data.</text>
</comment>
<gene>
    <name evidence="1" type="primary">Acey_s0046.g1386</name>
    <name evidence="1" type="ORF">Y032_0046g1386</name>
</gene>
<organism evidence="1 2">
    <name type="scientific">Ancylostoma ceylanicum</name>
    <dbReference type="NCBI Taxonomy" id="53326"/>
    <lineage>
        <taxon>Eukaryota</taxon>
        <taxon>Metazoa</taxon>
        <taxon>Ecdysozoa</taxon>
        <taxon>Nematoda</taxon>
        <taxon>Chromadorea</taxon>
        <taxon>Rhabditida</taxon>
        <taxon>Rhabditina</taxon>
        <taxon>Rhabditomorpha</taxon>
        <taxon>Strongyloidea</taxon>
        <taxon>Ancylostomatidae</taxon>
        <taxon>Ancylostomatinae</taxon>
        <taxon>Ancylostoma</taxon>
    </lineage>
</organism>
<sequence>MSSLSPKTLKFSEISNTKISIVIVAIVAIKSARSMYVSFRAKPMLIHQTVKWVYCQSQSSLPIMLADNYL</sequence>
<dbReference type="Proteomes" id="UP000024635">
    <property type="component" value="Unassembled WGS sequence"/>
</dbReference>
<dbReference type="EMBL" id="JARK01001382">
    <property type="protein sequence ID" value="EYC12719.1"/>
    <property type="molecule type" value="Genomic_DNA"/>
</dbReference>
<reference evidence="2" key="1">
    <citation type="journal article" date="2015" name="Nat. Genet.">
        <title>The genome and transcriptome of the zoonotic hookworm Ancylostoma ceylanicum identify infection-specific gene families.</title>
        <authorList>
            <person name="Schwarz E.M."/>
            <person name="Hu Y."/>
            <person name="Antoshechkin I."/>
            <person name="Miller M.M."/>
            <person name="Sternberg P.W."/>
            <person name="Aroian R.V."/>
        </authorList>
    </citation>
    <scope>NUCLEOTIDE SEQUENCE</scope>
    <source>
        <strain evidence="2">HY135</strain>
    </source>
</reference>
<keyword evidence="2" id="KW-1185">Reference proteome</keyword>
<name>A0A016UBL9_9BILA</name>
<proteinExistence type="predicted"/>
<accession>A0A016UBL9</accession>
<dbReference type="AlphaFoldDB" id="A0A016UBL9"/>
<protein>
    <submittedName>
        <fullName evidence="1">Uncharacterized protein</fullName>
    </submittedName>
</protein>
<evidence type="ECO:0000313" key="2">
    <source>
        <dbReference type="Proteomes" id="UP000024635"/>
    </source>
</evidence>